<keyword evidence="9" id="KW-1133">Transmembrane helix</keyword>
<dbReference type="InterPro" id="IPR013151">
    <property type="entry name" value="Immunoglobulin_dom"/>
</dbReference>
<protein>
    <submittedName>
        <fullName evidence="12">Semaphorin 4e</fullName>
    </submittedName>
</protein>
<dbReference type="GO" id="GO:0030335">
    <property type="term" value="P:positive regulation of cell migration"/>
    <property type="evidence" value="ECO:0007669"/>
    <property type="project" value="TreeGrafter"/>
</dbReference>
<dbReference type="InterPro" id="IPR001627">
    <property type="entry name" value="Semap_dom"/>
</dbReference>
<reference evidence="12" key="2">
    <citation type="submission" date="2025-08" db="UniProtKB">
        <authorList>
            <consortium name="Ensembl"/>
        </authorList>
    </citation>
    <scope>IDENTIFICATION</scope>
</reference>
<proteinExistence type="inferred from homology"/>
<dbReference type="InterPro" id="IPR003599">
    <property type="entry name" value="Ig_sub"/>
</dbReference>
<dbReference type="SMART" id="SM00630">
    <property type="entry name" value="Sema"/>
    <property type="match status" value="1"/>
</dbReference>
<dbReference type="GO" id="GO:0007411">
    <property type="term" value="P:axon guidance"/>
    <property type="evidence" value="ECO:0007669"/>
    <property type="project" value="TreeGrafter"/>
</dbReference>
<evidence type="ECO:0000259" key="11">
    <source>
        <dbReference type="PROSITE" id="PS51004"/>
    </source>
</evidence>
<keyword evidence="9" id="KW-0812">Transmembrane</keyword>
<dbReference type="InterPro" id="IPR013783">
    <property type="entry name" value="Ig-like_fold"/>
</dbReference>
<dbReference type="GO" id="GO:0071526">
    <property type="term" value="P:semaphorin-plexin signaling pathway"/>
    <property type="evidence" value="ECO:0007669"/>
    <property type="project" value="TreeGrafter"/>
</dbReference>
<evidence type="ECO:0000313" key="13">
    <source>
        <dbReference type="Proteomes" id="UP000694548"/>
    </source>
</evidence>
<keyword evidence="4" id="KW-1015">Disulfide bond</keyword>
<dbReference type="Gene3D" id="2.60.40.10">
    <property type="entry name" value="Immunoglobulins"/>
    <property type="match status" value="1"/>
</dbReference>
<feature type="domain" description="Sema" evidence="11">
    <location>
        <begin position="57"/>
        <end position="531"/>
    </location>
</feature>
<dbReference type="GO" id="GO:0030215">
    <property type="term" value="F:semaphorin receptor binding"/>
    <property type="evidence" value="ECO:0007669"/>
    <property type="project" value="InterPro"/>
</dbReference>
<evidence type="ECO:0000256" key="1">
    <source>
        <dbReference type="ARBA" id="ARBA00004370"/>
    </source>
</evidence>
<keyword evidence="3 9" id="KW-0472">Membrane</keyword>
<evidence type="ECO:0000259" key="10">
    <source>
        <dbReference type="PROSITE" id="PS50835"/>
    </source>
</evidence>
<sequence>MSDLLDHHDATSYGRSNSVGLCWNVGWSRALFSKHPTAVLFAGGLLNLPVCCCWRAEADIPAPLLNAFHGDNALLFQEEGVFNYSTMLLREDLGLLVLGAREAVFALDLANISNKNSSVEWKVTEKQVSKCRGKGKDPENYIRALHMLKDGRMYVCGTNAFDPECDYLSFENGELTLKKTGQDGKGKCPFDPFQKYASVMLDDELYSATSMNFLGSEPILMRSSGDASIRTEFKSSWLNEPKFVSMAWVPESVQSATGDDDKVYLFFTETAVEFDCYNKLVVPRVARVCKGDLGGLRTLQKKWTSFLKTEINCPVLNSPLPLLIQDSYLWCDYNLSWKECIFFAIFTPQSETSDVSAVCAYNMSDISRVFSEGKYKTSVNVETSFVKWVMYSGEVPVPRPGACINNEARSMRITKSLDLPDRTLQFVKDRPLLDQAVEPVSGEPLLMRRGAAFTRIIVNQVQAADGRKYHVMFIGTEKGTILKAVNYDGEMFIIEEIHIFQTPQLINILAFSTATGQIYAGSDQGAAQIPLANCERSLSCIDCVLARDPYCGWDAAGAAYPIKVVSLSVRVGGKLELSCPPPSSLTNVRWERGKSVLTSSPRQQILLDKLLILNATAGDAGHYCCSSVERSKAGEFTTTVTEYQVSIDPADPNVCDRSVTPKPQTNGPSVAGLHAVIALLVIALAALSAWTFCKRYRPQFSNCTNRSEQTQEAVGHQNAARPAMAEAKPLVSEPQNSCRNNNAV</sequence>
<dbReference type="InterPro" id="IPR027231">
    <property type="entry name" value="Semaphorin"/>
</dbReference>
<dbReference type="Gene3D" id="3.30.1680.10">
    <property type="entry name" value="ligand-binding face of the semaphorins, domain 2"/>
    <property type="match status" value="1"/>
</dbReference>
<organism evidence="12 13">
    <name type="scientific">Nothobranchius furzeri</name>
    <name type="common">Turquoise killifish</name>
    <dbReference type="NCBI Taxonomy" id="105023"/>
    <lineage>
        <taxon>Eukaryota</taxon>
        <taxon>Metazoa</taxon>
        <taxon>Chordata</taxon>
        <taxon>Craniata</taxon>
        <taxon>Vertebrata</taxon>
        <taxon>Euteleostomi</taxon>
        <taxon>Actinopterygii</taxon>
        <taxon>Neopterygii</taxon>
        <taxon>Teleostei</taxon>
        <taxon>Neoteleostei</taxon>
        <taxon>Acanthomorphata</taxon>
        <taxon>Ovalentaria</taxon>
        <taxon>Atherinomorphae</taxon>
        <taxon>Cyprinodontiformes</taxon>
        <taxon>Nothobranchiidae</taxon>
        <taxon>Nothobranchius</taxon>
    </lineage>
</organism>
<reference evidence="12" key="1">
    <citation type="submission" date="2014-08" db="EMBL/GenBank/DDBJ databases">
        <authorList>
            <person name="Senf B."/>
            <person name="Petzold A."/>
            <person name="Downie B.R."/>
            <person name="Koch P."/>
            <person name="Platzer M."/>
        </authorList>
    </citation>
    <scope>NUCLEOTIDE SEQUENCE [LARGE SCALE GENOMIC DNA]</scope>
    <source>
        <strain evidence="12">GRZ</strain>
    </source>
</reference>
<dbReference type="InterPro" id="IPR002165">
    <property type="entry name" value="Plexin_repeat"/>
</dbReference>
<dbReference type="Pfam" id="PF01437">
    <property type="entry name" value="PSI"/>
    <property type="match status" value="1"/>
</dbReference>
<dbReference type="PANTHER" id="PTHR11036">
    <property type="entry name" value="SEMAPHORIN"/>
    <property type="match status" value="1"/>
</dbReference>
<evidence type="ECO:0000256" key="5">
    <source>
        <dbReference type="ARBA" id="ARBA00023180"/>
    </source>
</evidence>
<name>A0A8C6MG83_NOTFU</name>
<dbReference type="SMART" id="SM00409">
    <property type="entry name" value="IG"/>
    <property type="match status" value="1"/>
</dbReference>
<dbReference type="Gene3D" id="2.130.10.10">
    <property type="entry name" value="YVTN repeat-like/Quinoprotein amine dehydrogenase"/>
    <property type="match status" value="1"/>
</dbReference>
<feature type="transmembrane region" description="Helical" evidence="9">
    <location>
        <begin position="671"/>
        <end position="692"/>
    </location>
</feature>
<dbReference type="PROSITE" id="PS51004">
    <property type="entry name" value="SEMA"/>
    <property type="match status" value="1"/>
</dbReference>
<dbReference type="InterPro" id="IPR015943">
    <property type="entry name" value="WD40/YVTN_repeat-like_dom_sf"/>
</dbReference>
<keyword evidence="13" id="KW-1185">Reference proteome</keyword>
<keyword evidence="6" id="KW-0393">Immunoglobulin domain</keyword>
<evidence type="ECO:0000256" key="6">
    <source>
        <dbReference type="ARBA" id="ARBA00023319"/>
    </source>
</evidence>
<gene>
    <name evidence="12" type="primary">sema4e</name>
</gene>
<dbReference type="Pfam" id="PF01403">
    <property type="entry name" value="Sema"/>
    <property type="match status" value="1"/>
</dbReference>
<evidence type="ECO:0000256" key="9">
    <source>
        <dbReference type="SAM" id="Phobius"/>
    </source>
</evidence>
<comment type="subcellular location">
    <subcellularLocation>
        <location evidence="1">Membrane</location>
    </subcellularLocation>
</comment>
<dbReference type="SMART" id="SM00423">
    <property type="entry name" value="PSI"/>
    <property type="match status" value="1"/>
</dbReference>
<dbReference type="GO" id="GO:0045499">
    <property type="term" value="F:chemorepellent activity"/>
    <property type="evidence" value="ECO:0007669"/>
    <property type="project" value="TreeGrafter"/>
</dbReference>
<evidence type="ECO:0000256" key="7">
    <source>
        <dbReference type="PROSITE-ProRule" id="PRU00352"/>
    </source>
</evidence>
<dbReference type="SUPFAM" id="SSF48726">
    <property type="entry name" value="Immunoglobulin"/>
    <property type="match status" value="1"/>
</dbReference>
<feature type="domain" description="Ig-like" evidence="10">
    <location>
        <begin position="561"/>
        <end position="641"/>
    </location>
</feature>
<evidence type="ECO:0000256" key="8">
    <source>
        <dbReference type="SAM" id="MobiDB-lite"/>
    </source>
</evidence>
<dbReference type="SUPFAM" id="SSF101912">
    <property type="entry name" value="Sema domain"/>
    <property type="match status" value="1"/>
</dbReference>
<evidence type="ECO:0000256" key="2">
    <source>
        <dbReference type="ARBA" id="ARBA00009492"/>
    </source>
</evidence>
<dbReference type="Pfam" id="PF00047">
    <property type="entry name" value="ig"/>
    <property type="match status" value="1"/>
</dbReference>
<dbReference type="PANTHER" id="PTHR11036:SF135">
    <property type="entry name" value="SEMAPHORIN 4D ISOFORM X1-RELATED"/>
    <property type="match status" value="1"/>
</dbReference>
<dbReference type="SUPFAM" id="SSF103575">
    <property type="entry name" value="Plexin repeat"/>
    <property type="match status" value="1"/>
</dbReference>
<accession>A0A8C6MG83</accession>
<evidence type="ECO:0000256" key="3">
    <source>
        <dbReference type="ARBA" id="ARBA00023136"/>
    </source>
</evidence>
<dbReference type="GO" id="GO:0001755">
    <property type="term" value="P:neural crest cell migration"/>
    <property type="evidence" value="ECO:0007669"/>
    <property type="project" value="TreeGrafter"/>
</dbReference>
<comment type="caution">
    <text evidence="7">Lacks conserved residue(s) required for the propagation of feature annotation.</text>
</comment>
<dbReference type="InterPro" id="IPR036352">
    <property type="entry name" value="Semap_dom_sf"/>
</dbReference>
<reference evidence="12" key="3">
    <citation type="submission" date="2025-09" db="UniProtKB">
        <authorList>
            <consortium name="Ensembl"/>
        </authorList>
    </citation>
    <scope>IDENTIFICATION</scope>
</reference>
<evidence type="ECO:0000256" key="4">
    <source>
        <dbReference type="ARBA" id="ARBA00023157"/>
    </source>
</evidence>
<dbReference type="Ensembl" id="ENSNFUT00015035357.1">
    <property type="protein sequence ID" value="ENSNFUP00015033837.1"/>
    <property type="gene ID" value="ENSNFUG00015016494.1"/>
</dbReference>
<dbReference type="GO" id="GO:0000122">
    <property type="term" value="P:negative regulation of transcription by RNA polymerase II"/>
    <property type="evidence" value="ECO:0007669"/>
    <property type="project" value="TreeGrafter"/>
</dbReference>
<dbReference type="GO" id="GO:0043931">
    <property type="term" value="P:ossification involved in bone maturation"/>
    <property type="evidence" value="ECO:0007669"/>
    <property type="project" value="TreeGrafter"/>
</dbReference>
<dbReference type="GO" id="GO:0005886">
    <property type="term" value="C:plasma membrane"/>
    <property type="evidence" value="ECO:0007669"/>
    <property type="project" value="TreeGrafter"/>
</dbReference>
<dbReference type="FunFam" id="2.130.10.10:FF:001703">
    <property type="entry name" value="Semaphorin 4e"/>
    <property type="match status" value="1"/>
</dbReference>
<dbReference type="InterPro" id="IPR016201">
    <property type="entry name" value="PSI"/>
</dbReference>
<dbReference type="Proteomes" id="UP000694548">
    <property type="component" value="Chromosome sgr09"/>
</dbReference>
<dbReference type="AlphaFoldDB" id="A0A8C6MG83"/>
<evidence type="ECO:0000313" key="12">
    <source>
        <dbReference type="Ensembl" id="ENSNFUP00015033837.1"/>
    </source>
</evidence>
<dbReference type="GO" id="GO:0005615">
    <property type="term" value="C:extracellular space"/>
    <property type="evidence" value="ECO:0007669"/>
    <property type="project" value="TreeGrafter"/>
</dbReference>
<comment type="similarity">
    <text evidence="2">Belongs to the semaphorin family.</text>
</comment>
<dbReference type="InterPro" id="IPR036179">
    <property type="entry name" value="Ig-like_dom_sf"/>
</dbReference>
<feature type="region of interest" description="Disordered" evidence="8">
    <location>
        <begin position="705"/>
        <end position="744"/>
    </location>
</feature>
<dbReference type="GeneTree" id="ENSGT00940000165656"/>
<keyword evidence="5" id="KW-0325">Glycoprotein</keyword>
<feature type="compositionally biased region" description="Polar residues" evidence="8">
    <location>
        <begin position="733"/>
        <end position="744"/>
    </location>
</feature>
<dbReference type="InterPro" id="IPR007110">
    <property type="entry name" value="Ig-like_dom"/>
</dbReference>
<dbReference type="PROSITE" id="PS50835">
    <property type="entry name" value="IG_LIKE"/>
    <property type="match status" value="1"/>
</dbReference>